<evidence type="ECO:0000256" key="4">
    <source>
        <dbReference type="ARBA" id="ARBA00023157"/>
    </source>
</evidence>
<dbReference type="InterPro" id="IPR000742">
    <property type="entry name" value="EGF"/>
</dbReference>
<evidence type="ECO:0000313" key="10">
    <source>
        <dbReference type="EMBL" id="KAK2547211.1"/>
    </source>
</evidence>
<feature type="signal peptide" evidence="6">
    <location>
        <begin position="1"/>
        <end position="38"/>
    </location>
</feature>
<feature type="domain" description="C-type lectin" evidence="8">
    <location>
        <begin position="171"/>
        <end position="281"/>
    </location>
</feature>
<evidence type="ECO:0000256" key="3">
    <source>
        <dbReference type="ARBA" id="ARBA00022737"/>
    </source>
</evidence>
<dbReference type="InterPro" id="IPR003609">
    <property type="entry name" value="Pan_app"/>
</dbReference>
<organism evidence="10 11">
    <name type="scientific">Acropora cervicornis</name>
    <name type="common">Staghorn coral</name>
    <dbReference type="NCBI Taxonomy" id="6130"/>
    <lineage>
        <taxon>Eukaryota</taxon>
        <taxon>Metazoa</taxon>
        <taxon>Cnidaria</taxon>
        <taxon>Anthozoa</taxon>
        <taxon>Hexacorallia</taxon>
        <taxon>Scleractinia</taxon>
        <taxon>Astrocoeniina</taxon>
        <taxon>Acroporidae</taxon>
        <taxon>Acropora</taxon>
    </lineage>
</organism>
<dbReference type="GO" id="GO:0005509">
    <property type="term" value="F:calcium ion binding"/>
    <property type="evidence" value="ECO:0007669"/>
    <property type="project" value="InterPro"/>
</dbReference>
<feature type="chain" id="PRO_5042215298" evidence="6">
    <location>
        <begin position="39"/>
        <end position="301"/>
    </location>
</feature>
<gene>
    <name evidence="10" type="ORF">P5673_032939</name>
</gene>
<reference evidence="10" key="1">
    <citation type="journal article" date="2023" name="G3 (Bethesda)">
        <title>Whole genome assembly and annotation of the endangered Caribbean coral Acropora cervicornis.</title>
        <authorList>
            <person name="Selwyn J.D."/>
            <person name="Vollmer S.V."/>
        </authorList>
    </citation>
    <scope>NUCLEOTIDE SEQUENCE</scope>
    <source>
        <strain evidence="10">K2</strain>
    </source>
</reference>
<dbReference type="FunFam" id="2.10.25.10:FF:000038">
    <property type="entry name" value="Fibrillin 2"/>
    <property type="match status" value="1"/>
</dbReference>
<dbReference type="Gene3D" id="2.10.25.10">
    <property type="entry name" value="Laminin"/>
    <property type="match status" value="1"/>
</dbReference>
<feature type="domain" description="EGF-like" evidence="7">
    <location>
        <begin position="120"/>
        <end position="160"/>
    </location>
</feature>
<proteinExistence type="predicted"/>
<keyword evidence="2 6" id="KW-0732">Signal</keyword>
<dbReference type="PROSITE" id="PS50041">
    <property type="entry name" value="C_TYPE_LECTIN_2"/>
    <property type="match status" value="1"/>
</dbReference>
<dbReference type="InterPro" id="IPR016187">
    <property type="entry name" value="CTDL_fold"/>
</dbReference>
<dbReference type="InterPro" id="IPR016186">
    <property type="entry name" value="C-type_lectin-like/link_sf"/>
</dbReference>
<keyword evidence="4" id="KW-1015">Disulfide bond</keyword>
<dbReference type="SUPFAM" id="SSF57196">
    <property type="entry name" value="EGF/Laminin"/>
    <property type="match status" value="1"/>
</dbReference>
<sequence length="301" mass="34337">MVFIFLGFSKIWSVTPKMSMMHYVFYLILMMTAWQTHGEQCEVYQVPIRGKALRGHTYKTAQAGELFRCFVRCERDSACKSCNFKQTWEICEMNNETKETKPNDFISDDQSYYIKRTGGDIDKCKNNPSICDVNANCHNADGSYICICKSGYTGNGQTCSRAGCPEHWSVFSNSCYYMTGETSSTLNDAQNKCKRIAAKLPIIKSESENNFILGLMSKQIVWVWLGMARKQGKMVWFDNTPAKPSDGAPYNAWWAKEPSGQANENCAYMVFYNRGWNDDKCYYPSSPGPYVLCQKERKKGA</sequence>
<keyword evidence="1 5" id="KW-0245">EGF-like domain</keyword>
<evidence type="ECO:0000256" key="2">
    <source>
        <dbReference type="ARBA" id="ARBA00022729"/>
    </source>
</evidence>
<dbReference type="Pfam" id="PF00024">
    <property type="entry name" value="PAN_1"/>
    <property type="match status" value="1"/>
</dbReference>
<evidence type="ECO:0000313" key="11">
    <source>
        <dbReference type="Proteomes" id="UP001249851"/>
    </source>
</evidence>
<dbReference type="PROSITE" id="PS50948">
    <property type="entry name" value="PAN"/>
    <property type="match status" value="1"/>
</dbReference>
<dbReference type="Gene3D" id="3.10.100.10">
    <property type="entry name" value="Mannose-Binding Protein A, subunit A"/>
    <property type="match status" value="1"/>
</dbReference>
<dbReference type="EMBL" id="JARQWQ010000203">
    <property type="protein sequence ID" value="KAK2547211.1"/>
    <property type="molecule type" value="Genomic_DNA"/>
</dbReference>
<dbReference type="InterPro" id="IPR001881">
    <property type="entry name" value="EGF-like_Ca-bd_dom"/>
</dbReference>
<keyword evidence="11" id="KW-1185">Reference proteome</keyword>
<evidence type="ECO:0000259" key="7">
    <source>
        <dbReference type="PROSITE" id="PS50026"/>
    </source>
</evidence>
<name>A0AAD9PQN2_ACRCE</name>
<dbReference type="Pfam" id="PF00059">
    <property type="entry name" value="Lectin_C"/>
    <property type="match status" value="1"/>
</dbReference>
<dbReference type="PROSITE" id="PS50026">
    <property type="entry name" value="EGF_3"/>
    <property type="match status" value="1"/>
</dbReference>
<accession>A0AAD9PQN2</accession>
<keyword evidence="3" id="KW-0677">Repeat</keyword>
<evidence type="ECO:0000259" key="9">
    <source>
        <dbReference type="PROSITE" id="PS50948"/>
    </source>
</evidence>
<dbReference type="InterPro" id="IPR024731">
    <property type="entry name" value="NELL2-like_EGF"/>
</dbReference>
<dbReference type="PROSITE" id="PS00010">
    <property type="entry name" value="ASX_HYDROXYL"/>
    <property type="match status" value="1"/>
</dbReference>
<evidence type="ECO:0000256" key="1">
    <source>
        <dbReference type="ARBA" id="ARBA00022536"/>
    </source>
</evidence>
<evidence type="ECO:0000259" key="8">
    <source>
        <dbReference type="PROSITE" id="PS50041"/>
    </source>
</evidence>
<dbReference type="CDD" id="cd00054">
    <property type="entry name" value="EGF_CA"/>
    <property type="match status" value="1"/>
</dbReference>
<dbReference type="PANTHER" id="PTHR22803">
    <property type="entry name" value="MANNOSE, PHOSPHOLIPASE, LECTIN RECEPTOR RELATED"/>
    <property type="match status" value="1"/>
</dbReference>
<dbReference type="SMART" id="SM00179">
    <property type="entry name" value="EGF_CA"/>
    <property type="match status" value="1"/>
</dbReference>
<dbReference type="SUPFAM" id="SSF57414">
    <property type="entry name" value="Hairpin loop containing domain-like"/>
    <property type="match status" value="1"/>
</dbReference>
<dbReference type="SMART" id="SM00034">
    <property type="entry name" value="CLECT"/>
    <property type="match status" value="1"/>
</dbReference>
<dbReference type="InterPro" id="IPR001304">
    <property type="entry name" value="C-type_lectin-like"/>
</dbReference>
<evidence type="ECO:0000256" key="6">
    <source>
        <dbReference type="SAM" id="SignalP"/>
    </source>
</evidence>
<dbReference type="Proteomes" id="UP001249851">
    <property type="component" value="Unassembled WGS sequence"/>
</dbReference>
<dbReference type="PROSITE" id="PS01186">
    <property type="entry name" value="EGF_2"/>
    <property type="match status" value="1"/>
</dbReference>
<dbReference type="InterPro" id="IPR050111">
    <property type="entry name" value="C-type_lectin/snaclec_domain"/>
</dbReference>
<dbReference type="Pfam" id="PF12947">
    <property type="entry name" value="EGF_3"/>
    <property type="match status" value="1"/>
</dbReference>
<comment type="caution">
    <text evidence="10">The sequence shown here is derived from an EMBL/GenBank/DDBJ whole genome shotgun (WGS) entry which is preliminary data.</text>
</comment>
<feature type="domain" description="Apple" evidence="9">
    <location>
        <begin position="41"/>
        <end position="118"/>
    </location>
</feature>
<dbReference type="SUPFAM" id="SSF56436">
    <property type="entry name" value="C-type lectin-like"/>
    <property type="match status" value="1"/>
</dbReference>
<comment type="caution">
    <text evidence="5">Lacks conserved residue(s) required for the propagation of feature annotation.</text>
</comment>
<dbReference type="SMART" id="SM00181">
    <property type="entry name" value="EGF"/>
    <property type="match status" value="1"/>
</dbReference>
<dbReference type="AlphaFoldDB" id="A0AAD9PQN2"/>
<dbReference type="InterPro" id="IPR000152">
    <property type="entry name" value="EGF-type_Asp/Asn_hydroxyl_site"/>
</dbReference>
<evidence type="ECO:0000256" key="5">
    <source>
        <dbReference type="PROSITE-ProRule" id="PRU00076"/>
    </source>
</evidence>
<reference evidence="10" key="2">
    <citation type="journal article" date="2023" name="Science">
        <title>Genomic signatures of disease resistance in endangered staghorn corals.</title>
        <authorList>
            <person name="Vollmer S.V."/>
            <person name="Selwyn J.D."/>
            <person name="Despard B.A."/>
            <person name="Roesel C.L."/>
        </authorList>
    </citation>
    <scope>NUCLEOTIDE SEQUENCE</scope>
    <source>
        <strain evidence="10">K2</strain>
    </source>
</reference>
<protein>
    <submittedName>
        <fullName evidence="10">CD209 antigen</fullName>
    </submittedName>
</protein>